<evidence type="ECO:0000313" key="1">
    <source>
        <dbReference type="EMBL" id="KAJ5111702.1"/>
    </source>
</evidence>
<dbReference type="RefSeq" id="XP_056515181.1">
    <property type="nucleotide sequence ID" value="XM_056651914.1"/>
</dbReference>
<reference evidence="1" key="2">
    <citation type="journal article" date="2023" name="IMA Fungus">
        <title>Comparative genomic study of the Penicillium genus elucidates a diverse pangenome and 15 lateral gene transfer events.</title>
        <authorList>
            <person name="Petersen C."/>
            <person name="Sorensen T."/>
            <person name="Nielsen M.R."/>
            <person name="Sondergaard T.E."/>
            <person name="Sorensen J.L."/>
            <person name="Fitzpatrick D.A."/>
            <person name="Frisvad J.C."/>
            <person name="Nielsen K.L."/>
        </authorList>
    </citation>
    <scope>NUCLEOTIDE SEQUENCE</scope>
    <source>
        <strain evidence="1">IBT 34128</strain>
    </source>
</reference>
<organism evidence="1 2">
    <name type="scientific">Penicillium alfredii</name>
    <dbReference type="NCBI Taxonomy" id="1506179"/>
    <lineage>
        <taxon>Eukaryota</taxon>
        <taxon>Fungi</taxon>
        <taxon>Dikarya</taxon>
        <taxon>Ascomycota</taxon>
        <taxon>Pezizomycotina</taxon>
        <taxon>Eurotiomycetes</taxon>
        <taxon>Eurotiomycetidae</taxon>
        <taxon>Eurotiales</taxon>
        <taxon>Aspergillaceae</taxon>
        <taxon>Penicillium</taxon>
    </lineage>
</organism>
<evidence type="ECO:0000313" key="2">
    <source>
        <dbReference type="Proteomes" id="UP001141434"/>
    </source>
</evidence>
<sequence length="279" mass="30002">MFGAAACLDAGAVGVDAAGAGYANEPNFMVHHRADFAVFDANWRRLPPLSDSEGEAGFEGIEVESGEGDSSMASYMAVRRSTLRWNHLRSVRACQIGALARRMMVCCVPFACRRHLLVVLLHPPLDPRGVPYRRGTGHDGSDTGVVDVTPICHAEPTVGAPEGVDGLEASRGARVDILEVFVTSEMLIENNAGQSRGPADWHNPSVSKVEDGGFRGLSAVGGALLLRWCTNRGLPVRVLAIVILARVQVIARGGAKNAKRSPTIGEILRRFFLDRPWVN</sequence>
<protein>
    <submittedName>
        <fullName evidence="1">Uncharacterized protein</fullName>
    </submittedName>
</protein>
<gene>
    <name evidence="1" type="ORF">NUU61_001332</name>
</gene>
<keyword evidence="2" id="KW-1185">Reference proteome</keyword>
<reference evidence="1" key="1">
    <citation type="submission" date="2022-11" db="EMBL/GenBank/DDBJ databases">
        <authorList>
            <person name="Petersen C."/>
        </authorList>
    </citation>
    <scope>NUCLEOTIDE SEQUENCE</scope>
    <source>
        <strain evidence="1">IBT 34128</strain>
    </source>
</reference>
<dbReference type="Proteomes" id="UP001141434">
    <property type="component" value="Unassembled WGS sequence"/>
</dbReference>
<dbReference type="AlphaFoldDB" id="A0A9W9G473"/>
<comment type="caution">
    <text evidence="1">The sequence shown here is derived from an EMBL/GenBank/DDBJ whole genome shotgun (WGS) entry which is preliminary data.</text>
</comment>
<name>A0A9W9G473_9EURO</name>
<accession>A0A9W9G473</accession>
<proteinExistence type="predicted"/>
<dbReference type="EMBL" id="JAPMSZ010000002">
    <property type="protein sequence ID" value="KAJ5111702.1"/>
    <property type="molecule type" value="Genomic_DNA"/>
</dbReference>
<dbReference type="GeneID" id="81391082"/>